<protein>
    <submittedName>
        <fullName evidence="2">Uncharacterized protein</fullName>
    </submittedName>
</protein>
<reference evidence="2" key="1">
    <citation type="submission" date="2014-12" db="EMBL/GenBank/DDBJ databases">
        <title>Insight into the proteome of Arion vulgaris.</title>
        <authorList>
            <person name="Aradska J."/>
            <person name="Bulat T."/>
            <person name="Smidak R."/>
            <person name="Sarate P."/>
            <person name="Gangsoo J."/>
            <person name="Sialana F."/>
            <person name="Bilban M."/>
            <person name="Lubec G."/>
        </authorList>
    </citation>
    <scope>NUCLEOTIDE SEQUENCE</scope>
    <source>
        <tissue evidence="2">Skin</tissue>
    </source>
</reference>
<dbReference type="AlphaFoldDB" id="A0A0B6ZPP6"/>
<name>A0A0B6ZPP6_9EUPU</name>
<evidence type="ECO:0000256" key="1">
    <source>
        <dbReference type="SAM" id="MobiDB-lite"/>
    </source>
</evidence>
<evidence type="ECO:0000313" key="2">
    <source>
        <dbReference type="EMBL" id="CEK70614.1"/>
    </source>
</evidence>
<proteinExistence type="predicted"/>
<accession>A0A0B6ZPP6</accession>
<feature type="region of interest" description="Disordered" evidence="1">
    <location>
        <begin position="1"/>
        <end position="23"/>
    </location>
</feature>
<feature type="non-terminal residue" evidence="2">
    <location>
        <position position="1"/>
    </location>
</feature>
<sequence>SGFNSTVGLKHFSNHNSSHVNPVSVGYQRNTDEKAAGVMVTTSCADDHEKYKPNIANPNIPHGI</sequence>
<dbReference type="EMBL" id="HACG01023749">
    <property type="protein sequence ID" value="CEK70614.1"/>
    <property type="molecule type" value="Transcribed_RNA"/>
</dbReference>
<gene>
    <name evidence="2" type="primary">ORF74932</name>
</gene>
<organism evidence="2">
    <name type="scientific">Arion vulgaris</name>
    <dbReference type="NCBI Taxonomy" id="1028688"/>
    <lineage>
        <taxon>Eukaryota</taxon>
        <taxon>Metazoa</taxon>
        <taxon>Spiralia</taxon>
        <taxon>Lophotrochozoa</taxon>
        <taxon>Mollusca</taxon>
        <taxon>Gastropoda</taxon>
        <taxon>Heterobranchia</taxon>
        <taxon>Euthyneura</taxon>
        <taxon>Panpulmonata</taxon>
        <taxon>Eupulmonata</taxon>
        <taxon>Stylommatophora</taxon>
        <taxon>Helicina</taxon>
        <taxon>Arionoidea</taxon>
        <taxon>Arionidae</taxon>
        <taxon>Arion</taxon>
    </lineage>
</organism>
<feature type="compositionally biased region" description="Low complexity" evidence="1">
    <location>
        <begin position="14"/>
        <end position="23"/>
    </location>
</feature>